<dbReference type="SUPFAM" id="SSF56349">
    <property type="entry name" value="DNA breaking-rejoining enzymes"/>
    <property type="match status" value="1"/>
</dbReference>
<dbReference type="Gene3D" id="1.10.443.10">
    <property type="entry name" value="Intergrase catalytic core"/>
    <property type="match status" value="1"/>
</dbReference>
<dbReference type="NCBIfam" id="TIGR02225">
    <property type="entry name" value="recomb_XerD"/>
    <property type="match status" value="1"/>
</dbReference>
<evidence type="ECO:0000259" key="12">
    <source>
        <dbReference type="PROSITE" id="PS51898"/>
    </source>
</evidence>
<comment type="function">
    <text evidence="11">Site-specific tyrosine recombinase, which acts by catalyzing the cutting and rejoining of the recombining DNA molecules. The XerC-XerD complex is essential to convert dimers of the bacterial chromosome into monomers to permit their segregation at cell division. It also contributes to the segregational stability of plasmids.</text>
</comment>
<dbReference type="InterPro" id="IPR004107">
    <property type="entry name" value="Integrase_SAM-like_N"/>
</dbReference>
<dbReference type="InterPro" id="IPR011932">
    <property type="entry name" value="Recomb_XerD"/>
</dbReference>
<keyword evidence="5 11" id="KW-0132">Cell division</keyword>
<dbReference type="Proteomes" id="UP001628078">
    <property type="component" value="Unassembled WGS sequence"/>
</dbReference>
<feature type="active site" evidence="11">
    <location>
        <position position="252"/>
    </location>
</feature>
<dbReference type="RefSeq" id="WP_407882352.1">
    <property type="nucleotide sequence ID" value="NZ_BQXO01000001.1"/>
</dbReference>
<gene>
    <name evidence="11 14" type="primary">xerD</name>
    <name evidence="14" type="ORF">JCM31185_03770</name>
</gene>
<feature type="domain" description="Core-binding (CB)" evidence="13">
    <location>
        <begin position="7"/>
        <end position="93"/>
    </location>
</feature>
<dbReference type="NCBIfam" id="NF040815">
    <property type="entry name" value="recomb_XerA_Arch"/>
    <property type="match status" value="1"/>
</dbReference>
<evidence type="ECO:0000256" key="1">
    <source>
        <dbReference type="ARBA" id="ARBA00004496"/>
    </source>
</evidence>
<comment type="subcellular location">
    <subcellularLocation>
        <location evidence="1 11">Cytoplasm</location>
    </subcellularLocation>
</comment>
<feature type="active site" evidence="11">
    <location>
        <position position="249"/>
    </location>
</feature>
<keyword evidence="6 11" id="KW-0159">Chromosome partition</keyword>
<keyword evidence="7 11" id="KW-0229">DNA integration</keyword>
<evidence type="ECO:0000259" key="13">
    <source>
        <dbReference type="PROSITE" id="PS51900"/>
    </source>
</evidence>
<comment type="similarity">
    <text evidence="2 11">Belongs to the 'phage' integrase family. XerD subfamily.</text>
</comment>
<keyword evidence="10 11" id="KW-0131">Cell cycle</keyword>
<evidence type="ECO:0000256" key="7">
    <source>
        <dbReference type="ARBA" id="ARBA00022908"/>
    </source>
</evidence>
<evidence type="ECO:0000256" key="8">
    <source>
        <dbReference type="ARBA" id="ARBA00023125"/>
    </source>
</evidence>
<evidence type="ECO:0000256" key="11">
    <source>
        <dbReference type="HAMAP-Rule" id="MF_01807"/>
    </source>
</evidence>
<reference evidence="14 15" key="1">
    <citation type="submission" date="2022-03" db="EMBL/GenBank/DDBJ databases">
        <title>Draft genome sequence of Furfurilactobacillus curtus JCM 31185.</title>
        <authorList>
            <person name="Suzuki S."/>
            <person name="Endo A."/>
            <person name="Kajikawa A."/>
        </authorList>
    </citation>
    <scope>NUCLEOTIDE SEQUENCE [LARGE SCALE GENOMIC DNA]</scope>
    <source>
        <strain evidence="14 15">JCM 31185</strain>
    </source>
</reference>
<dbReference type="InterPro" id="IPR002104">
    <property type="entry name" value="Integrase_catalytic"/>
</dbReference>
<dbReference type="InterPro" id="IPR013762">
    <property type="entry name" value="Integrase-like_cat_sf"/>
</dbReference>
<evidence type="ECO:0000256" key="9">
    <source>
        <dbReference type="ARBA" id="ARBA00023172"/>
    </source>
</evidence>
<dbReference type="Pfam" id="PF00589">
    <property type="entry name" value="Phage_integrase"/>
    <property type="match status" value="1"/>
</dbReference>
<evidence type="ECO:0000256" key="6">
    <source>
        <dbReference type="ARBA" id="ARBA00022829"/>
    </source>
</evidence>
<dbReference type="NCBIfam" id="NF001399">
    <property type="entry name" value="PRK00283.1"/>
    <property type="match status" value="1"/>
</dbReference>
<dbReference type="HAMAP" id="MF_01808">
    <property type="entry name" value="Recomb_XerC_XerD"/>
    <property type="match status" value="1"/>
</dbReference>
<dbReference type="InterPro" id="IPR010998">
    <property type="entry name" value="Integrase_recombinase_N"/>
</dbReference>
<feature type="active site" evidence="11">
    <location>
        <position position="275"/>
    </location>
</feature>
<feature type="domain" description="Tyr recombinase" evidence="12">
    <location>
        <begin position="114"/>
        <end position="297"/>
    </location>
</feature>
<comment type="subunit">
    <text evidence="11">Forms a cyclic heterotetrameric complex composed of two molecules of XerC and two molecules of XerD.</text>
</comment>
<keyword evidence="15" id="KW-1185">Reference proteome</keyword>
<feature type="active site" evidence="11">
    <location>
        <position position="178"/>
    </location>
</feature>
<comment type="caution">
    <text evidence="14">The sequence shown here is derived from an EMBL/GenBank/DDBJ whole genome shotgun (WGS) entry which is preliminary data.</text>
</comment>
<dbReference type="InterPro" id="IPR050090">
    <property type="entry name" value="Tyrosine_recombinase_XerCD"/>
</dbReference>
<evidence type="ECO:0000256" key="5">
    <source>
        <dbReference type="ARBA" id="ARBA00022618"/>
    </source>
</evidence>
<evidence type="ECO:0000256" key="10">
    <source>
        <dbReference type="ARBA" id="ARBA00023306"/>
    </source>
</evidence>
<sequence length="303" mass="34284">MTINEPKALTEPAEEYLRYIQVERGLAPNSVTSYERELRSFNLFLVAKKITQLSQVDRYVILTYLQAQDQAHKARNTVIHTVSVLRKYFLFLTRDGYITDNPMLKVDPPKSAHHLPQVLTTAEVDALLQVPDVTKVLGVRDRALLEVMYATGLRVSEVINLTGNDLHLDLGFVKTIGKGHKERLIPIGEIASEWLTQYLETTRPQLVRGQATSAIFVNAHGRQLTRQGVWKNLKAMVKAAGIDKDVTPHTLRHSFATHILENGADLRVVQELLGHSDISTTQIYTHISKQRLTEVYKRAHPRA</sequence>
<dbReference type="InterPro" id="IPR044068">
    <property type="entry name" value="CB"/>
</dbReference>
<evidence type="ECO:0000313" key="15">
    <source>
        <dbReference type="Proteomes" id="UP001628078"/>
    </source>
</evidence>
<dbReference type="Pfam" id="PF02899">
    <property type="entry name" value="Phage_int_SAM_1"/>
    <property type="match status" value="1"/>
</dbReference>
<dbReference type="PANTHER" id="PTHR30349">
    <property type="entry name" value="PHAGE INTEGRASE-RELATED"/>
    <property type="match status" value="1"/>
</dbReference>
<dbReference type="Gene3D" id="1.10.150.130">
    <property type="match status" value="1"/>
</dbReference>
<keyword evidence="8 11" id="KW-0238">DNA-binding</keyword>
<evidence type="ECO:0000313" key="14">
    <source>
        <dbReference type="EMBL" id="GKT05088.1"/>
    </source>
</evidence>
<evidence type="ECO:0000256" key="2">
    <source>
        <dbReference type="ARBA" id="ARBA00010450"/>
    </source>
</evidence>
<dbReference type="PROSITE" id="PS51900">
    <property type="entry name" value="CB"/>
    <property type="match status" value="1"/>
</dbReference>
<feature type="active site" description="O-(3'-phospho-DNA)-tyrosine intermediate" evidence="11">
    <location>
        <position position="284"/>
    </location>
</feature>
<evidence type="ECO:0000256" key="3">
    <source>
        <dbReference type="ARBA" id="ARBA00015810"/>
    </source>
</evidence>
<dbReference type="InterPro" id="IPR011010">
    <property type="entry name" value="DNA_brk_join_enz"/>
</dbReference>
<dbReference type="InterPro" id="IPR023009">
    <property type="entry name" value="Tyrosine_recombinase_XerC/XerD"/>
</dbReference>
<dbReference type="CDD" id="cd00798">
    <property type="entry name" value="INT_XerDC_C"/>
    <property type="match status" value="1"/>
</dbReference>
<keyword evidence="4 11" id="KW-0963">Cytoplasm</keyword>
<keyword evidence="9 11" id="KW-0233">DNA recombination</keyword>
<dbReference type="EMBL" id="BQXO01000001">
    <property type="protein sequence ID" value="GKT05088.1"/>
    <property type="molecule type" value="Genomic_DNA"/>
</dbReference>
<name>A0ABQ5JL02_9LACO</name>
<accession>A0ABQ5JL02</accession>
<evidence type="ECO:0000256" key="4">
    <source>
        <dbReference type="ARBA" id="ARBA00022490"/>
    </source>
</evidence>
<organism evidence="14 15">
    <name type="scientific">Furfurilactobacillus curtus</name>
    <dbReference type="NCBI Taxonomy" id="1746200"/>
    <lineage>
        <taxon>Bacteria</taxon>
        <taxon>Bacillati</taxon>
        <taxon>Bacillota</taxon>
        <taxon>Bacilli</taxon>
        <taxon>Lactobacillales</taxon>
        <taxon>Lactobacillaceae</taxon>
        <taxon>Furfurilactobacillus</taxon>
    </lineage>
</organism>
<feature type="active site" evidence="11">
    <location>
        <position position="154"/>
    </location>
</feature>
<dbReference type="PANTHER" id="PTHR30349:SF81">
    <property type="entry name" value="TYROSINE RECOMBINASE XERC"/>
    <property type="match status" value="1"/>
</dbReference>
<proteinExistence type="inferred from homology"/>
<dbReference type="HAMAP" id="MF_01807">
    <property type="entry name" value="Recomb_XerD"/>
    <property type="match status" value="1"/>
</dbReference>
<dbReference type="PROSITE" id="PS51898">
    <property type="entry name" value="TYR_RECOMBINASE"/>
    <property type="match status" value="1"/>
</dbReference>
<protein>
    <recommendedName>
        <fullName evidence="3 11">Tyrosine recombinase XerD</fullName>
    </recommendedName>
</protein>